<dbReference type="GO" id="GO:0005794">
    <property type="term" value="C:Golgi apparatus"/>
    <property type="evidence" value="ECO:0007669"/>
    <property type="project" value="UniProtKB-SubCell"/>
</dbReference>
<evidence type="ECO:0000256" key="36">
    <source>
        <dbReference type="ARBA" id="ARBA00023087"/>
    </source>
</evidence>
<evidence type="ECO:0000256" key="37">
    <source>
        <dbReference type="ARBA" id="ARBA00023136"/>
    </source>
</evidence>
<dbReference type="SMART" id="SM00006">
    <property type="entry name" value="A4_EXTRA"/>
    <property type="match status" value="1"/>
</dbReference>
<keyword evidence="15" id="KW-1017">Isopeptide bond</keyword>
<organism evidence="51">
    <name type="scientific">Tupaia belangeri</name>
    <name type="common">Common tree shrew</name>
    <name type="synonym">Tupaia glis belangeri</name>
    <dbReference type="NCBI Taxonomy" id="37347"/>
    <lineage>
        <taxon>Eukaryota</taxon>
        <taxon>Metazoa</taxon>
        <taxon>Chordata</taxon>
        <taxon>Craniata</taxon>
        <taxon>Vertebrata</taxon>
        <taxon>Euteleostomi</taxon>
        <taxon>Mammalia</taxon>
        <taxon>Eutheria</taxon>
        <taxon>Euarchontoglires</taxon>
        <taxon>Scandentia</taxon>
        <taxon>Tupaiidae</taxon>
        <taxon>Tupaia</taxon>
    </lineage>
</organism>
<dbReference type="Pfam" id="PF10515">
    <property type="entry name" value="APP_amyloid"/>
    <property type="match status" value="1"/>
</dbReference>
<comment type="subcellular location">
    <subcellularLocation>
        <location evidence="4 45">Cell membrane</location>
        <topology evidence="4 45">Single-pass type I membrane protein</topology>
    </subcellularLocation>
    <subcellularLocation>
        <location evidence="11">Cell projection</location>
        <location evidence="11">Growth cone</location>
    </subcellularLocation>
    <subcellularLocation>
        <location evidence="3">Cell surface</location>
    </subcellularLocation>
    <subcellularLocation>
        <location evidence="7">Cytoplasmic vesicle</location>
    </subcellularLocation>
    <subcellularLocation>
        <location evidence="5">Early endosome</location>
    </subcellularLocation>
    <subcellularLocation>
        <location evidence="2">Endoplasmic reticulum</location>
    </subcellularLocation>
    <subcellularLocation>
        <location evidence="8">Golgi apparatus</location>
    </subcellularLocation>
    <subcellularLocation>
        <location evidence="9">Membrane</location>
        <location evidence="9">Clathrin-coated pit</location>
    </subcellularLocation>
    <subcellularLocation>
        <location evidence="1">Nucleus</location>
    </subcellularLocation>
    <subcellularLocation>
        <location evidence="6">Perikaryon</location>
    </subcellularLocation>
    <subcellularLocation>
        <location evidence="10">Secreted</location>
    </subcellularLocation>
</comment>
<dbReference type="FunFam" id="3.90.570.10:FF:000001">
    <property type="entry name" value="Amyloid beta A4 protein"/>
    <property type="match status" value="1"/>
</dbReference>
<dbReference type="InterPro" id="IPR015849">
    <property type="entry name" value="Amyloid_glyco_heparin-bd"/>
</dbReference>
<evidence type="ECO:0000256" key="22">
    <source>
        <dbReference type="ARBA" id="ARBA00022692"/>
    </source>
</evidence>
<evidence type="ECO:0000256" key="5">
    <source>
        <dbReference type="ARBA" id="ARBA00004412"/>
    </source>
</evidence>
<evidence type="ECO:0000256" key="43">
    <source>
        <dbReference type="ARBA" id="ARBA00023329"/>
    </source>
</evidence>
<keyword evidence="19" id="KW-0765">Sulfation</keyword>
<dbReference type="FunFam" id="1.20.120.770:FF:000001">
    <property type="entry name" value="Amyloid beta A4 protein-like isoform 1"/>
    <property type="match status" value="1"/>
</dbReference>
<keyword evidence="26" id="KW-0967">Endosome</keyword>
<protein>
    <recommendedName>
        <fullName evidence="45">Amyloid-beta A4 protein</fullName>
    </recommendedName>
</protein>
<dbReference type="GO" id="GO:0046914">
    <property type="term" value="F:transition metal ion binding"/>
    <property type="evidence" value="ECO:0007669"/>
    <property type="project" value="InterPro"/>
</dbReference>
<evidence type="ECO:0000256" key="31">
    <source>
        <dbReference type="ARBA" id="ARBA00022900"/>
    </source>
</evidence>
<keyword evidence="14" id="KW-0963">Cytoplasm</keyword>
<dbReference type="GO" id="GO:0099503">
    <property type="term" value="C:secretory vesicle"/>
    <property type="evidence" value="ECO:0007669"/>
    <property type="project" value="UniProtKB-ARBA"/>
</dbReference>
<keyword evidence="33" id="KW-0408">Iron</keyword>
<keyword evidence="18" id="KW-0254">Endocytosis</keyword>
<feature type="chain" id="PRO_5014196806" description="Amyloid-beta A4 protein" evidence="48">
    <location>
        <begin position="18"/>
        <end position="677"/>
    </location>
</feature>
<evidence type="ECO:0000256" key="29">
    <source>
        <dbReference type="ARBA" id="ARBA00022843"/>
    </source>
</evidence>
<dbReference type="GO" id="GO:0010604">
    <property type="term" value="P:positive regulation of macromolecule metabolic process"/>
    <property type="evidence" value="ECO:0007669"/>
    <property type="project" value="UniProtKB-ARBA"/>
</dbReference>
<dbReference type="PRINTS" id="PR00204">
    <property type="entry name" value="BETAAMYLOID"/>
</dbReference>
<evidence type="ECO:0000256" key="40">
    <source>
        <dbReference type="ARBA" id="ARBA00023180"/>
    </source>
</evidence>
<evidence type="ECO:0000256" key="23">
    <source>
        <dbReference type="ARBA" id="ARBA00022703"/>
    </source>
</evidence>
<comment type="caution">
    <text evidence="44">Lacks conserved residue(s) required for the propagation of feature annotation.</text>
</comment>
<keyword evidence="36 45" id="KW-0034">Amyloid</keyword>
<dbReference type="InterPro" id="IPR037071">
    <property type="entry name" value="Amyloid_glyco_Abeta_sf"/>
</dbReference>
<evidence type="ECO:0000313" key="51">
    <source>
        <dbReference type="EMBL" id="ATW68854.1"/>
    </source>
</evidence>
<evidence type="ECO:0000256" key="2">
    <source>
        <dbReference type="ARBA" id="ARBA00004240"/>
    </source>
</evidence>
<dbReference type="InterPro" id="IPR019744">
    <property type="entry name" value="APP_CUBD_CS"/>
</dbReference>
<reference evidence="51" key="1">
    <citation type="submission" date="2016-12" db="EMBL/GenBank/DDBJ databases">
        <title>Characterization of tree shrew APP gene and identification of its alternatively spliced variants.</title>
        <authorList>
            <person name="Han Y."/>
            <person name="Dai J."/>
        </authorList>
    </citation>
    <scope>NUCLEOTIDE SEQUENCE</scope>
</reference>
<evidence type="ECO:0000256" key="17">
    <source>
        <dbReference type="ARBA" id="ARBA00022553"/>
    </source>
</evidence>
<dbReference type="GO" id="GO:0005634">
    <property type="term" value="C:nucleus"/>
    <property type="evidence" value="ECO:0007669"/>
    <property type="project" value="UniProtKB-SubCell"/>
</dbReference>
<sequence>MLPSLALLLVGVWTARALEVPTDGNAGLLAEPQIAMFCGKLNMHMNVQNGKWESDPSGTKTCIGTKEGILQYCQEVYPELQITNVVEANQPVTIQNWCKRGRKQCKTHAHIVIPYRCLVGEFVSDALLVPDKCKFLHQERMDVCETHLHWHTVAKETCSEKSTNLHDYGMLLPCGIDKFRGVEFVCCPLAEENDNMDSADAEEDDSDVWWGGADTDYADGSEDKVVEVAEEEEVADVEEEEADDEEDDEDGDEAEEEAEEPYEEATERTTSIATTTTTTTESVEEVVRVPTTAASTPDAVDKYLETPGDENEHAHFQKAKERLEAKHRERMSQVMREWEEAERQAKNLPKADKKAVIQHFQEKVESLEQEAANERQQLVETHMARVEAMLNDRRRLALENYITALQAVPPRPRHVFNMLKKYVRAEQKDRQHTLKHFEHVRMVDPKKAAQIRSQVMTHLRVIYERMNQSLSLLYNVPAVAEEIQDEVDELLQKEQNYSDDVLANMISEPRISYGNDALMPSLTETKTTVELLPVNGEFSLDDLQPWHPFGVDSVPANTENEGSGLTNIKTEEISEVKMDAEFRHDSGYEVHHQKLVFFAEDVGSNKGAIIGLMVGGVVIATVIVITLVMLKKKQYTSIHHGVVEVDAAVTPEERHLSKMQQNGYENPTYKFFEQMQN</sequence>
<dbReference type="GO" id="GO:0005576">
    <property type="term" value="C:extracellular region"/>
    <property type="evidence" value="ECO:0007669"/>
    <property type="project" value="UniProtKB-SubCell"/>
</dbReference>
<evidence type="ECO:0000256" key="34">
    <source>
        <dbReference type="ARBA" id="ARBA00023008"/>
    </source>
</evidence>
<keyword evidence="21" id="KW-0646">Protease inhibitor</keyword>
<dbReference type="Pfam" id="PF03494">
    <property type="entry name" value="Beta-APP"/>
    <property type="match status" value="1"/>
</dbReference>
<keyword evidence="13 45" id="KW-1003">Cell membrane</keyword>
<evidence type="ECO:0000256" key="20">
    <source>
        <dbReference type="ARBA" id="ARBA00022674"/>
    </source>
</evidence>
<keyword evidence="46" id="KW-0175">Coiled coil</keyword>
<dbReference type="GO" id="GO:0005102">
    <property type="term" value="F:signaling receptor binding"/>
    <property type="evidence" value="ECO:0007669"/>
    <property type="project" value="TreeGrafter"/>
</dbReference>
<dbReference type="InterPro" id="IPR019745">
    <property type="entry name" value="Amyloid_glyco_intracell_CS"/>
</dbReference>
<evidence type="ECO:0000256" key="11">
    <source>
        <dbReference type="ARBA" id="ARBA00004624"/>
    </source>
</evidence>
<dbReference type="GO" id="GO:0051246">
    <property type="term" value="P:regulation of protein metabolic process"/>
    <property type="evidence" value="ECO:0007669"/>
    <property type="project" value="UniProtKB-ARBA"/>
</dbReference>
<dbReference type="SUPFAM" id="SSF89811">
    <property type="entry name" value="Amyloid beta a4 protein copper binding domain (domain 2)"/>
    <property type="match status" value="1"/>
</dbReference>
<dbReference type="GO" id="GO:0006915">
    <property type="term" value="P:apoptotic process"/>
    <property type="evidence" value="ECO:0007669"/>
    <property type="project" value="UniProtKB-KW"/>
</dbReference>
<dbReference type="GO" id="GO:0005886">
    <property type="term" value="C:plasma membrane"/>
    <property type="evidence" value="ECO:0007669"/>
    <property type="project" value="UniProtKB-SubCell"/>
</dbReference>
<evidence type="ECO:0000256" key="8">
    <source>
        <dbReference type="ARBA" id="ARBA00004555"/>
    </source>
</evidence>
<keyword evidence="25 48" id="KW-0732">Signal</keyword>
<dbReference type="GO" id="GO:0009986">
    <property type="term" value="C:cell surface"/>
    <property type="evidence" value="ECO:0007669"/>
    <property type="project" value="UniProtKB-SubCell"/>
</dbReference>
<dbReference type="FunFam" id="4.10.230.10:FF:000001">
    <property type="entry name" value="Amyloid beta A4 protein"/>
    <property type="match status" value="1"/>
</dbReference>
<evidence type="ECO:0000256" key="14">
    <source>
        <dbReference type="ARBA" id="ARBA00022490"/>
    </source>
</evidence>
<dbReference type="InterPro" id="IPR011178">
    <property type="entry name" value="Amyloid_glyco_Cu-bd"/>
</dbReference>
<feature type="compositionally biased region" description="Acidic residues" evidence="47">
    <location>
        <begin position="228"/>
        <end position="264"/>
    </location>
</feature>
<evidence type="ECO:0000256" key="1">
    <source>
        <dbReference type="ARBA" id="ARBA00004123"/>
    </source>
</evidence>
<evidence type="ECO:0000256" key="32">
    <source>
        <dbReference type="ARBA" id="ARBA00022989"/>
    </source>
</evidence>
<evidence type="ECO:0000256" key="30">
    <source>
        <dbReference type="ARBA" id="ARBA00022889"/>
    </source>
</evidence>
<feature type="region of interest" description="Disordered" evidence="47">
    <location>
        <begin position="196"/>
        <end position="285"/>
    </location>
</feature>
<dbReference type="PROSITE" id="PS51869">
    <property type="entry name" value="APP_E1"/>
    <property type="match status" value="1"/>
</dbReference>
<evidence type="ECO:0000256" key="44">
    <source>
        <dbReference type="PROSITE-ProRule" id="PRU01217"/>
    </source>
</evidence>
<dbReference type="InterPro" id="IPR011993">
    <property type="entry name" value="PH-like_dom_sf"/>
</dbReference>
<dbReference type="Pfam" id="PF12924">
    <property type="entry name" value="APP_Cu_bd"/>
    <property type="match status" value="1"/>
</dbReference>
<evidence type="ECO:0000256" key="46">
    <source>
        <dbReference type="SAM" id="Coils"/>
    </source>
</evidence>
<feature type="compositionally biased region" description="Acidic residues" evidence="47">
    <location>
        <begin position="196"/>
        <end position="207"/>
    </location>
</feature>
<keyword evidence="34" id="KW-0186">Copper</keyword>
<keyword evidence="23" id="KW-0053">Apoptosis</keyword>
<dbReference type="FunFam" id="3.30.1490.140:FF:000001">
    <property type="entry name" value="Amyloid beta (A4) protein b"/>
    <property type="match status" value="1"/>
</dbReference>
<feature type="disulfide bond" evidence="44">
    <location>
        <begin position="144"/>
        <end position="174"/>
    </location>
</feature>
<keyword evidence="20" id="KW-0358">Heparin-binding</keyword>
<keyword evidence="22 45" id="KW-0812">Transmembrane</keyword>
<keyword evidence="17" id="KW-0597">Phosphoprotein</keyword>
<dbReference type="PROSITE" id="PS00319">
    <property type="entry name" value="APP_CUBD"/>
    <property type="match status" value="1"/>
</dbReference>
<dbReference type="InterPro" id="IPR008154">
    <property type="entry name" value="Amyloid_glyco_extra"/>
</dbReference>
<feature type="transmembrane region" description="Helical" evidence="45">
    <location>
        <begin position="608"/>
        <end position="630"/>
    </location>
</feature>
<accession>A0A2H4PPL4</accession>
<dbReference type="InterPro" id="IPR008155">
    <property type="entry name" value="Amyloid_glyco"/>
</dbReference>
<evidence type="ECO:0000256" key="45">
    <source>
        <dbReference type="RuleBase" id="RU367156"/>
    </source>
</evidence>
<evidence type="ECO:0000256" key="7">
    <source>
        <dbReference type="ARBA" id="ARBA00004541"/>
    </source>
</evidence>
<keyword evidence="28" id="KW-0862">Zinc</keyword>
<dbReference type="PROSITE" id="PS00320">
    <property type="entry name" value="APP_INTRA"/>
    <property type="match status" value="1"/>
</dbReference>
<evidence type="ECO:0000256" key="28">
    <source>
        <dbReference type="ARBA" id="ARBA00022833"/>
    </source>
</evidence>
<evidence type="ECO:0000256" key="18">
    <source>
        <dbReference type="ARBA" id="ARBA00022583"/>
    </source>
</evidence>
<evidence type="ECO:0000259" key="50">
    <source>
        <dbReference type="PROSITE" id="PS51870"/>
    </source>
</evidence>
<dbReference type="GO" id="GO:0030546">
    <property type="term" value="F:signaling receptor activator activity"/>
    <property type="evidence" value="ECO:0007669"/>
    <property type="project" value="TreeGrafter"/>
</dbReference>
<feature type="region of interest" description="GFLD subdomain" evidence="44">
    <location>
        <begin position="28"/>
        <end position="123"/>
    </location>
</feature>
<keyword evidence="43" id="KW-0968">Cytoplasmic vesicle</keyword>
<evidence type="ECO:0000256" key="19">
    <source>
        <dbReference type="ARBA" id="ARBA00022641"/>
    </source>
</evidence>
<evidence type="ECO:0000256" key="6">
    <source>
        <dbReference type="ARBA" id="ARBA00004484"/>
    </source>
</evidence>
<evidence type="ECO:0000256" key="25">
    <source>
        <dbReference type="ARBA" id="ARBA00022729"/>
    </source>
</evidence>
<feature type="disulfide bond" evidence="44">
    <location>
        <begin position="133"/>
        <end position="187"/>
    </location>
</feature>
<keyword evidence="31" id="KW-0722">Serine protease inhibitor</keyword>
<dbReference type="InterPro" id="IPR024329">
    <property type="entry name" value="Amyloid_glyco_E2_domain"/>
</dbReference>
<keyword evidence="24" id="KW-0479">Metal-binding</keyword>
<keyword evidence="30" id="KW-0130">Cell adhesion</keyword>
<dbReference type="Gene3D" id="2.30.29.30">
    <property type="entry name" value="Pleckstrin-homology domain (PH domain)/Phosphotyrosine-binding domain (PTB)"/>
    <property type="match status" value="1"/>
</dbReference>
<keyword evidence="38 44" id="KW-1015">Disulfide bond</keyword>
<dbReference type="GO" id="GO:0030426">
    <property type="term" value="C:growth cone"/>
    <property type="evidence" value="ECO:0007669"/>
    <property type="project" value="UniProtKB-SubCell"/>
</dbReference>
<dbReference type="InterPro" id="IPR019543">
    <property type="entry name" value="APP_amyloid_C"/>
</dbReference>
<evidence type="ECO:0000256" key="39">
    <source>
        <dbReference type="ARBA" id="ARBA00023176"/>
    </source>
</evidence>
<dbReference type="GO" id="GO:0007417">
    <property type="term" value="P:central nervous system development"/>
    <property type="evidence" value="ECO:0007669"/>
    <property type="project" value="TreeGrafter"/>
</dbReference>
<dbReference type="PRINTS" id="PR00203">
    <property type="entry name" value="AMYLOIDA4"/>
</dbReference>
<evidence type="ECO:0000256" key="9">
    <source>
        <dbReference type="ARBA" id="ARBA00004600"/>
    </source>
</evidence>
<evidence type="ECO:0000256" key="12">
    <source>
        <dbReference type="ARBA" id="ARBA00009449"/>
    </source>
</evidence>
<keyword evidence="39" id="KW-0168">Coated pit</keyword>
<evidence type="ECO:0000256" key="47">
    <source>
        <dbReference type="SAM" id="MobiDB-lite"/>
    </source>
</evidence>
<evidence type="ECO:0000256" key="15">
    <source>
        <dbReference type="ARBA" id="ARBA00022499"/>
    </source>
</evidence>
<keyword evidence="42" id="KW-0966">Cell projection</keyword>
<keyword evidence="40" id="KW-0325">Glycoprotein</keyword>
<dbReference type="SUPFAM" id="SSF56491">
    <property type="entry name" value="A heparin-binding domain"/>
    <property type="match status" value="1"/>
</dbReference>
<evidence type="ECO:0000256" key="21">
    <source>
        <dbReference type="ARBA" id="ARBA00022690"/>
    </source>
</evidence>
<evidence type="ECO:0000256" key="3">
    <source>
        <dbReference type="ARBA" id="ARBA00004241"/>
    </source>
</evidence>
<dbReference type="GO" id="GO:0045121">
    <property type="term" value="C:membrane raft"/>
    <property type="evidence" value="ECO:0007669"/>
    <property type="project" value="TreeGrafter"/>
</dbReference>
<dbReference type="EMBL" id="KY399771">
    <property type="protein sequence ID" value="ATW68854.1"/>
    <property type="molecule type" value="mRNA"/>
</dbReference>
<dbReference type="Pfam" id="PF12925">
    <property type="entry name" value="APP_E2"/>
    <property type="match status" value="1"/>
</dbReference>
<evidence type="ECO:0000256" key="35">
    <source>
        <dbReference type="ARBA" id="ARBA00023034"/>
    </source>
</evidence>
<evidence type="ECO:0000256" key="38">
    <source>
        <dbReference type="ARBA" id="ARBA00023157"/>
    </source>
</evidence>
<feature type="disulfide bond" evidence="44">
    <location>
        <begin position="158"/>
        <end position="186"/>
    </location>
</feature>
<evidence type="ECO:0000256" key="24">
    <source>
        <dbReference type="ARBA" id="ARBA00022723"/>
    </source>
</evidence>
<dbReference type="Gene3D" id="3.90.570.10">
    <property type="entry name" value="Amyloidogenic glycoprotein, heparin-binding domain"/>
    <property type="match status" value="1"/>
</dbReference>
<dbReference type="InterPro" id="IPR036669">
    <property type="entry name" value="Amyloid_Cu-bd_sf"/>
</dbReference>
<dbReference type="GO" id="GO:0005905">
    <property type="term" value="C:clathrin-coated pit"/>
    <property type="evidence" value="ECO:0007669"/>
    <property type="project" value="UniProtKB-SubCell"/>
</dbReference>
<dbReference type="GO" id="GO:0005783">
    <property type="term" value="C:endoplasmic reticulum"/>
    <property type="evidence" value="ECO:0007669"/>
    <property type="project" value="UniProtKB-SubCell"/>
</dbReference>
<dbReference type="PROSITE" id="PS51870">
    <property type="entry name" value="APP_E2"/>
    <property type="match status" value="1"/>
</dbReference>
<name>A0A2H4PPL4_TUPBE</name>
<evidence type="ECO:0000256" key="4">
    <source>
        <dbReference type="ARBA" id="ARBA00004251"/>
    </source>
</evidence>
<dbReference type="PANTHER" id="PTHR23103:SF7">
    <property type="entry name" value="AMYLOID-BETA PRECURSOR PROTEIN"/>
    <property type="match status" value="1"/>
</dbReference>
<dbReference type="GO" id="GO:0007155">
    <property type="term" value="P:cell adhesion"/>
    <property type="evidence" value="ECO:0007669"/>
    <property type="project" value="UniProtKB-KW"/>
</dbReference>
<comment type="similarity">
    <text evidence="12 44 45">Belongs to the APP family.</text>
</comment>
<dbReference type="GO" id="GO:0004867">
    <property type="term" value="F:serine-type endopeptidase inhibitor activity"/>
    <property type="evidence" value="ECO:0007669"/>
    <property type="project" value="UniProtKB-KW"/>
</dbReference>
<proteinExistence type="evidence at transcript level"/>
<feature type="disulfide bond" evidence="44">
    <location>
        <begin position="98"/>
        <end position="105"/>
    </location>
</feature>
<evidence type="ECO:0000259" key="49">
    <source>
        <dbReference type="PROSITE" id="PS51869"/>
    </source>
</evidence>
<keyword evidence="27" id="KW-0256">Endoplasmic reticulum</keyword>
<evidence type="ECO:0000256" key="42">
    <source>
        <dbReference type="ARBA" id="ARBA00023273"/>
    </source>
</evidence>
<feature type="domain" description="E1" evidence="49">
    <location>
        <begin position="28"/>
        <end position="189"/>
    </location>
</feature>
<evidence type="ECO:0000256" key="13">
    <source>
        <dbReference type="ARBA" id="ARBA00022475"/>
    </source>
</evidence>
<feature type="signal peptide" evidence="48">
    <location>
        <begin position="1"/>
        <end position="17"/>
    </location>
</feature>
<dbReference type="InterPro" id="IPR013803">
    <property type="entry name" value="Amyloid_glyco_Abeta"/>
</dbReference>
<feature type="disulfide bond" evidence="44">
    <location>
        <begin position="73"/>
        <end position="117"/>
    </location>
</feature>
<evidence type="ECO:0000256" key="41">
    <source>
        <dbReference type="ARBA" id="ARBA00023242"/>
    </source>
</evidence>
<evidence type="ECO:0000256" key="48">
    <source>
        <dbReference type="SAM" id="SignalP"/>
    </source>
</evidence>
<keyword evidence="29" id="KW-0832">Ubl conjugation</keyword>
<dbReference type="SUPFAM" id="SSF109843">
    <property type="entry name" value="CAPPD, an extracellular domain of amyloid beta A4 protein"/>
    <property type="match status" value="1"/>
</dbReference>
<dbReference type="Gene3D" id="4.10.230.10">
    <property type="entry name" value="Amyloidogenic glycoprotein, amyloid-beta peptide"/>
    <property type="match status" value="1"/>
</dbReference>
<feature type="domain" description="E2" evidence="50">
    <location>
        <begin position="299"/>
        <end position="490"/>
    </location>
</feature>
<keyword evidence="35" id="KW-0333">Golgi apparatus</keyword>
<dbReference type="Gene3D" id="3.30.1490.140">
    <property type="entry name" value="Amyloidogenic glycoprotein, copper-binding domain"/>
    <property type="match status" value="1"/>
</dbReference>
<evidence type="ECO:0000256" key="27">
    <source>
        <dbReference type="ARBA" id="ARBA00022824"/>
    </source>
</evidence>
<evidence type="ECO:0000256" key="26">
    <source>
        <dbReference type="ARBA" id="ARBA00022753"/>
    </source>
</evidence>
<evidence type="ECO:0000256" key="10">
    <source>
        <dbReference type="ARBA" id="ARBA00004613"/>
    </source>
</evidence>
<dbReference type="AlphaFoldDB" id="A0A2H4PPL4"/>
<keyword evidence="37 45" id="KW-0472">Membrane</keyword>
<dbReference type="Pfam" id="PF02177">
    <property type="entry name" value="APP_N"/>
    <property type="match status" value="1"/>
</dbReference>
<comment type="function">
    <text evidence="45">Functions as a cell surface receptor and performs physiological functions on the surface of neurons relevant to neurite growth, neuronal adhesion and axonogenesis.</text>
</comment>
<dbReference type="PANTHER" id="PTHR23103">
    <property type="entry name" value="ALZHEIMER'S DISEASE BETA-AMYLOID RELATED"/>
    <property type="match status" value="1"/>
</dbReference>
<feature type="coiled-coil region" evidence="46">
    <location>
        <begin position="324"/>
        <end position="384"/>
    </location>
</feature>
<keyword evidence="32 45" id="KW-1133">Transmembrane helix</keyword>
<feature type="region of interest" description="CuBD subdomain" evidence="44">
    <location>
        <begin position="131"/>
        <end position="189"/>
    </location>
</feature>
<dbReference type="GO" id="GO:0005798">
    <property type="term" value="C:Golgi-associated vesicle"/>
    <property type="evidence" value="ECO:0007669"/>
    <property type="project" value="UniProtKB-UniRule"/>
</dbReference>
<evidence type="ECO:0000256" key="16">
    <source>
        <dbReference type="ARBA" id="ARBA00022525"/>
    </source>
</evidence>
<keyword evidence="41" id="KW-0539">Nucleus</keyword>
<feature type="compositionally biased region" description="Low complexity" evidence="47">
    <location>
        <begin position="268"/>
        <end position="281"/>
    </location>
</feature>
<dbReference type="GO" id="GO:0007409">
    <property type="term" value="P:axonogenesis"/>
    <property type="evidence" value="ECO:0007669"/>
    <property type="project" value="TreeGrafter"/>
</dbReference>
<dbReference type="Gene3D" id="1.20.120.770">
    <property type="entry name" value="Amyloid precursor protein, E2 domain"/>
    <property type="match status" value="1"/>
</dbReference>
<dbReference type="InterPro" id="IPR036454">
    <property type="entry name" value="Amyloid_glyco_heparin-bd_sf"/>
</dbReference>
<keyword evidence="16" id="KW-0964">Secreted</keyword>
<dbReference type="GO" id="GO:0008201">
    <property type="term" value="F:heparin binding"/>
    <property type="evidence" value="ECO:0007669"/>
    <property type="project" value="UniProtKB-UniRule"/>
</dbReference>
<dbReference type="GO" id="GO:0005769">
    <property type="term" value="C:early endosome"/>
    <property type="evidence" value="ECO:0007669"/>
    <property type="project" value="UniProtKB-SubCell"/>
</dbReference>
<dbReference type="GO" id="GO:0043204">
    <property type="term" value="C:perikaryon"/>
    <property type="evidence" value="ECO:0007669"/>
    <property type="project" value="UniProtKB-SubCell"/>
</dbReference>
<evidence type="ECO:0000256" key="33">
    <source>
        <dbReference type="ARBA" id="ARBA00023004"/>
    </source>
</evidence>
<dbReference type="GO" id="GO:0006897">
    <property type="term" value="P:endocytosis"/>
    <property type="evidence" value="ECO:0007669"/>
    <property type="project" value="UniProtKB-KW"/>
</dbReference>
<dbReference type="InterPro" id="IPR036176">
    <property type="entry name" value="E2_sf"/>
</dbReference>